<gene>
    <name evidence="3" type="ORF">B7P33_00010</name>
</gene>
<evidence type="ECO:0000256" key="1">
    <source>
        <dbReference type="SAM" id="MobiDB-lite"/>
    </source>
</evidence>
<protein>
    <recommendedName>
        <fullName evidence="5">Porin</fullName>
    </recommendedName>
</protein>
<evidence type="ECO:0008006" key="5">
    <source>
        <dbReference type="Google" id="ProtNLM"/>
    </source>
</evidence>
<name>A0A2A4GAU2_9FLAO</name>
<sequence length="702" mass="80699">MKYILFAGLLFVSQFFWAQQDSIPSVQQPDSVNLAVKDTVNGKPAQTPKPAKTKKAKTKKAKTDLGSIGKGEKKKRPFGISPYGDFTIAAYKIISHERDTVAVDTTLTIDKEYRHNYLRKDDFEQLPFANMGQPYNRLGADFTIDRAIPEMGAHTKHANYFEIDDVPYYNVPTPLTELFFKTTFEQGQLVDASLAANTSERTNLSLAYKGFRSLGKYRWSQAESGNFRATANSSSKNGRYDFQAHIAMQTIEGEENGGLSQKEAQFESGDPDFDDRRRLNVMFNNAKNKLQGKRYYFQHGFDIIQRKIDSLHKVPALEVHHTFNYETKIYDYTQPGVDKLPGMQEYFGPRLKDDIADRARLKVMQNELGLSFTNPILGKIGVFASYNWYNYYFNSIRIGPDGEVPNRLEGEDILAGASFEKKIGDFFVNGKGSIGVSGNMTGHTAQASVGYDLPKIGRLTFKLHSASQMPDFNTLLYHSDYSNFIWYNANTFKKEEVNRFGLQFNSKKFGNLEAQYAILDNHTYFIPTDVPDEIPENSTEIAYIKPMQASGTINYAKLKYRKDFTWRGWTLANTIMYNQVDQDQEVLNLPQYVTRNSLFYSSHVFKKAMYLQTGVTFKYFGEYYMDGYNPLMAEFYIQTQEKIGNYPLLDFFINAKVRQTRIFLKAEHFNTLFTTQPKYYAAPNYPYRDFVIRFGIVWNLFS</sequence>
<evidence type="ECO:0000256" key="2">
    <source>
        <dbReference type="SAM" id="SignalP"/>
    </source>
</evidence>
<proteinExistence type="predicted"/>
<feature type="compositionally biased region" description="Basic residues" evidence="1">
    <location>
        <begin position="51"/>
        <end position="60"/>
    </location>
</feature>
<keyword evidence="2" id="KW-0732">Signal</keyword>
<dbReference type="Proteomes" id="UP000219559">
    <property type="component" value="Unassembled WGS sequence"/>
</dbReference>
<dbReference type="AlphaFoldDB" id="A0A2A4GAU2"/>
<feature type="region of interest" description="Disordered" evidence="1">
    <location>
        <begin position="39"/>
        <end position="72"/>
    </location>
</feature>
<dbReference type="InterPro" id="IPR025631">
    <property type="entry name" value="Porin_10"/>
</dbReference>
<dbReference type="RefSeq" id="WP_097441257.1">
    <property type="nucleotide sequence ID" value="NZ_NBWU01000001.1"/>
</dbReference>
<reference evidence="3 4" key="1">
    <citation type="submission" date="2017-04" db="EMBL/GenBank/DDBJ databases">
        <title>A new member of the family Flavobacteriaceae isolated from ascidians.</title>
        <authorList>
            <person name="Chen L."/>
        </authorList>
    </citation>
    <scope>NUCLEOTIDE SEQUENCE [LARGE SCALE GENOMIC DNA]</scope>
    <source>
        <strain evidence="3 4">HQA918</strain>
    </source>
</reference>
<comment type="caution">
    <text evidence="3">The sequence shown here is derived from an EMBL/GenBank/DDBJ whole genome shotgun (WGS) entry which is preliminary data.</text>
</comment>
<dbReference type="OrthoDB" id="9812454at2"/>
<keyword evidence="4" id="KW-1185">Reference proteome</keyword>
<organism evidence="3 4">
    <name type="scientific">Sediminicola luteus</name>
    <dbReference type="NCBI Taxonomy" id="319238"/>
    <lineage>
        <taxon>Bacteria</taxon>
        <taxon>Pseudomonadati</taxon>
        <taxon>Bacteroidota</taxon>
        <taxon>Flavobacteriia</taxon>
        <taxon>Flavobacteriales</taxon>
        <taxon>Flavobacteriaceae</taxon>
        <taxon>Sediminicola</taxon>
    </lineage>
</organism>
<dbReference type="EMBL" id="NBWU01000001">
    <property type="protein sequence ID" value="PCE65727.1"/>
    <property type="molecule type" value="Genomic_DNA"/>
</dbReference>
<evidence type="ECO:0000313" key="3">
    <source>
        <dbReference type="EMBL" id="PCE65727.1"/>
    </source>
</evidence>
<feature type="signal peptide" evidence="2">
    <location>
        <begin position="1"/>
        <end position="18"/>
    </location>
</feature>
<accession>A0A2A4GAU2</accession>
<dbReference type="Pfam" id="PF14121">
    <property type="entry name" value="Porin_10"/>
    <property type="match status" value="1"/>
</dbReference>
<evidence type="ECO:0000313" key="4">
    <source>
        <dbReference type="Proteomes" id="UP000219559"/>
    </source>
</evidence>
<feature type="chain" id="PRO_5012810933" description="Porin" evidence="2">
    <location>
        <begin position="19"/>
        <end position="702"/>
    </location>
</feature>